<evidence type="ECO:0000259" key="1">
    <source>
        <dbReference type="Pfam" id="PF00814"/>
    </source>
</evidence>
<dbReference type="Proteomes" id="UP001203136">
    <property type="component" value="Unassembled WGS sequence"/>
</dbReference>
<dbReference type="RefSeq" id="WP_024739807.1">
    <property type="nucleotide sequence ID" value="NZ_JADMOJ010000002.1"/>
</dbReference>
<dbReference type="Pfam" id="PF00814">
    <property type="entry name" value="TsaD"/>
    <property type="match status" value="1"/>
</dbReference>
<dbReference type="InterPro" id="IPR022496">
    <property type="entry name" value="T6A_TsaB"/>
</dbReference>
<dbReference type="CDD" id="cd24032">
    <property type="entry name" value="ASKHA_NBD_TsaB"/>
    <property type="match status" value="1"/>
</dbReference>
<gene>
    <name evidence="2" type="primary">tsaB</name>
    <name evidence="2" type="ORF">K5I21_18310</name>
</gene>
<comment type="caution">
    <text evidence="2">The sequence shown here is derived from an EMBL/GenBank/DDBJ whole genome shotgun (WGS) entry which is preliminary data.</text>
</comment>
<dbReference type="GO" id="GO:0005829">
    <property type="term" value="C:cytosol"/>
    <property type="evidence" value="ECO:0007669"/>
    <property type="project" value="TreeGrafter"/>
</dbReference>
<dbReference type="NCBIfam" id="TIGR03725">
    <property type="entry name" value="T6A_YeaZ"/>
    <property type="match status" value="1"/>
</dbReference>
<dbReference type="AlphaFoldDB" id="A0AAW5F7L0"/>
<dbReference type="GO" id="GO:0061711">
    <property type="term" value="F:tRNA N(6)-L-threonylcarbamoyladenine synthase activity"/>
    <property type="evidence" value="ECO:0007669"/>
    <property type="project" value="UniProtKB-EC"/>
</dbReference>
<dbReference type="Gene3D" id="3.30.420.40">
    <property type="match status" value="2"/>
</dbReference>
<dbReference type="PANTHER" id="PTHR11735:SF11">
    <property type="entry name" value="TRNA THREONYLCARBAMOYLADENOSINE BIOSYNTHESIS PROTEIN TSAB"/>
    <property type="match status" value="1"/>
</dbReference>
<dbReference type="EC" id="2.3.1.234" evidence="2"/>
<dbReference type="InterPro" id="IPR043129">
    <property type="entry name" value="ATPase_NBD"/>
</dbReference>
<evidence type="ECO:0000313" key="3">
    <source>
        <dbReference type="Proteomes" id="UP001203136"/>
    </source>
</evidence>
<dbReference type="PANTHER" id="PTHR11735">
    <property type="entry name" value="TRNA N6-ADENOSINE THREONYLCARBAMOYLTRANSFERASE"/>
    <property type="match status" value="1"/>
</dbReference>
<keyword evidence="2" id="KW-0808">Transferase</keyword>
<feature type="domain" description="Gcp-like" evidence="1">
    <location>
        <begin position="32"/>
        <end position="225"/>
    </location>
</feature>
<evidence type="ECO:0000313" key="2">
    <source>
        <dbReference type="EMBL" id="MCK0087782.1"/>
    </source>
</evidence>
<keyword evidence="2" id="KW-0012">Acyltransferase</keyword>
<accession>A0AAW5F7L0</accession>
<organism evidence="2 3">
    <name type="scientific">Clostridium symbiosum</name>
    <name type="common">Bacteroides symbiosus</name>
    <dbReference type="NCBI Taxonomy" id="1512"/>
    <lineage>
        <taxon>Bacteria</taxon>
        <taxon>Bacillati</taxon>
        <taxon>Bacillota</taxon>
        <taxon>Clostridia</taxon>
        <taxon>Lachnospirales</taxon>
        <taxon>Lachnospiraceae</taxon>
        <taxon>Otoolea</taxon>
    </lineage>
</organism>
<protein>
    <submittedName>
        <fullName evidence="2">tRNA (Adenosine(37)-N6)-threonylcarbamoyltransferase complex dimerization subunit type 1 TsaB</fullName>
        <ecNumber evidence="2">2.3.1.234</ecNumber>
    </submittedName>
</protein>
<proteinExistence type="predicted"/>
<name>A0AAW5F7L0_CLOSY</name>
<dbReference type="GO" id="GO:0002949">
    <property type="term" value="P:tRNA threonylcarbamoyladenosine modification"/>
    <property type="evidence" value="ECO:0007669"/>
    <property type="project" value="InterPro"/>
</dbReference>
<dbReference type="SUPFAM" id="SSF53067">
    <property type="entry name" value="Actin-like ATPase domain"/>
    <property type="match status" value="2"/>
</dbReference>
<sequence length="248" mass="27268">MRILGIESSSLVASVAIVTDDVVTAEYTVNLKKTHSQTLLPMIDQMMGLLEMELDTVDAIAVSGGPGSFTGLRIGSATGKGLGLALNKPLIHVPTMDAMAYNLYGANALICPVMDARRSQVYTGLYRFLDSFEVVREQWPSDIRDLTQELNRMGEKVIFLGDGVPVCRHIIEETMNVPFEFAPAHVNRQRGASVAALGAVYYEQGRLQTAAEHKPDYLRKSQAEREREVAERQGEMDKLAAGIVVVER</sequence>
<dbReference type="EMBL" id="JAINVB010000001">
    <property type="protein sequence ID" value="MCK0087782.1"/>
    <property type="molecule type" value="Genomic_DNA"/>
</dbReference>
<dbReference type="InterPro" id="IPR000905">
    <property type="entry name" value="Gcp-like_dom"/>
</dbReference>
<reference evidence="2" key="1">
    <citation type="journal article" date="2022" name="Cell Host Microbe">
        <title>Colonization of the live biotherapeutic product VE303 and modulation of the microbiota and metabolites in healthy volunteers.</title>
        <authorList>
            <person name="Dsouza M."/>
            <person name="Menon R."/>
            <person name="Crossette E."/>
            <person name="Bhattarai S.K."/>
            <person name="Schneider J."/>
            <person name="Kim Y.G."/>
            <person name="Reddy S."/>
            <person name="Caballero S."/>
            <person name="Felix C."/>
            <person name="Cornacchione L."/>
            <person name="Hendrickson J."/>
            <person name="Watson A.R."/>
            <person name="Minot S.S."/>
            <person name="Greenfield N."/>
            <person name="Schopf L."/>
            <person name="Szabady R."/>
            <person name="Patarroyo J."/>
            <person name="Smith W."/>
            <person name="Harrison P."/>
            <person name="Kuijper E.J."/>
            <person name="Kelly C.P."/>
            <person name="Olle B."/>
            <person name="Bobilev D."/>
            <person name="Silber J.L."/>
            <person name="Bucci V."/>
            <person name="Roberts B."/>
            <person name="Faith J."/>
            <person name="Norman J.M."/>
        </authorList>
    </citation>
    <scope>NUCLEOTIDE SEQUENCE</scope>
    <source>
        <strain evidence="2">VE303-04</strain>
    </source>
</reference>